<accession>A0A9P8P824</accession>
<evidence type="ECO:0000256" key="1">
    <source>
        <dbReference type="ARBA" id="ARBA00004123"/>
    </source>
</evidence>
<dbReference type="GO" id="GO:0002949">
    <property type="term" value="P:tRNA threonylcarbamoyladenosine modification"/>
    <property type="evidence" value="ECO:0007669"/>
    <property type="project" value="TreeGrafter"/>
</dbReference>
<sequence length="177" mass="20072">MFKIYSFPQFPETQVFAAYFSNVSNQESIKNSLLAADPNYNYAFVNGDYLVSQEQILSAVYKALLDDSFNRKKSKSINSEIIYNLSPLKNILECLKTFGVSESPHLLAIKLINKKDDPLLIQQNLQSIVKGTPLDISDKLLQENSDLTKIHKLFNTQDSDFQSLSRTLATNTQLKNL</sequence>
<dbReference type="AlphaFoldDB" id="A0A9P8P824"/>
<gene>
    <name evidence="9" type="ORF">OGAPHI_003270</name>
</gene>
<name>A0A9P8P824_9ASCO</name>
<comment type="similarity">
    <text evidence="2 8">Belongs to the CGI121/TPRKB family.</text>
</comment>
<evidence type="ECO:0000256" key="5">
    <source>
        <dbReference type="ARBA" id="ARBA00022694"/>
    </source>
</evidence>
<dbReference type="GeneID" id="70235237"/>
<dbReference type="RefSeq" id="XP_046061777.1">
    <property type="nucleotide sequence ID" value="XM_046204231.1"/>
</dbReference>
<reference evidence="9" key="2">
    <citation type="submission" date="2021-01" db="EMBL/GenBank/DDBJ databases">
        <authorList>
            <person name="Schikora-Tamarit M.A."/>
        </authorList>
    </citation>
    <scope>NUCLEOTIDE SEQUENCE</scope>
    <source>
        <strain evidence="9">CBS6075</strain>
    </source>
</reference>
<dbReference type="InterPro" id="IPR013926">
    <property type="entry name" value="CGI121/TPRKB"/>
</dbReference>
<dbReference type="SUPFAM" id="SSF143870">
    <property type="entry name" value="PF0523-like"/>
    <property type="match status" value="1"/>
</dbReference>
<dbReference type="GO" id="GO:0005634">
    <property type="term" value="C:nucleus"/>
    <property type="evidence" value="ECO:0007669"/>
    <property type="project" value="UniProtKB-SubCell"/>
</dbReference>
<evidence type="ECO:0000256" key="8">
    <source>
        <dbReference type="RuleBase" id="RU004398"/>
    </source>
</evidence>
<dbReference type="Gene3D" id="3.30.2380.10">
    <property type="entry name" value="CGI121/TPRKB"/>
    <property type="match status" value="1"/>
</dbReference>
<protein>
    <recommendedName>
        <fullName evidence="4">EKC/KEOPS complex subunit CGI121</fullName>
    </recommendedName>
    <alternativeName>
        <fullName evidence="3">EKC/KEOPS complex subunit cgi121</fullName>
    </alternativeName>
</protein>
<dbReference type="PANTHER" id="PTHR15840:SF10">
    <property type="entry name" value="EKC_KEOPS COMPLEX SUBUNIT TPRKB"/>
    <property type="match status" value="1"/>
</dbReference>
<dbReference type="Pfam" id="PF08617">
    <property type="entry name" value="CGI-121"/>
    <property type="match status" value="1"/>
</dbReference>
<comment type="caution">
    <text evidence="9">The sequence shown here is derived from an EMBL/GenBank/DDBJ whole genome shotgun (WGS) entry which is preliminary data.</text>
</comment>
<dbReference type="GO" id="GO:0005829">
    <property type="term" value="C:cytosol"/>
    <property type="evidence" value="ECO:0007669"/>
    <property type="project" value="TreeGrafter"/>
</dbReference>
<evidence type="ECO:0000256" key="6">
    <source>
        <dbReference type="ARBA" id="ARBA00023242"/>
    </source>
</evidence>
<dbReference type="InterPro" id="IPR036504">
    <property type="entry name" value="CGI121/TPRKB_sf"/>
</dbReference>
<dbReference type="PANTHER" id="PTHR15840">
    <property type="entry name" value="CGI-121 FAMILY MEMBER"/>
    <property type="match status" value="1"/>
</dbReference>
<dbReference type="GO" id="GO:0000408">
    <property type="term" value="C:EKC/KEOPS complex"/>
    <property type="evidence" value="ECO:0007669"/>
    <property type="project" value="TreeGrafter"/>
</dbReference>
<dbReference type="Proteomes" id="UP000769157">
    <property type="component" value="Unassembled WGS sequence"/>
</dbReference>
<dbReference type="OrthoDB" id="329139at2759"/>
<evidence type="ECO:0000256" key="7">
    <source>
        <dbReference type="ARBA" id="ARBA00025043"/>
    </source>
</evidence>
<proteinExistence type="inferred from homology"/>
<evidence type="ECO:0000256" key="4">
    <source>
        <dbReference type="ARBA" id="ARBA00016009"/>
    </source>
</evidence>
<dbReference type="EMBL" id="JAEUBE010000199">
    <property type="protein sequence ID" value="KAH3666821.1"/>
    <property type="molecule type" value="Genomic_DNA"/>
</dbReference>
<evidence type="ECO:0000313" key="10">
    <source>
        <dbReference type="Proteomes" id="UP000769157"/>
    </source>
</evidence>
<evidence type="ECO:0000256" key="3">
    <source>
        <dbReference type="ARBA" id="ARBA00015316"/>
    </source>
</evidence>
<evidence type="ECO:0000256" key="2">
    <source>
        <dbReference type="ARBA" id="ARBA00005546"/>
    </source>
</evidence>
<comment type="function">
    <text evidence="7">Component of the EKC/KEOPS complex that is required for the formation of a threonylcarbamoyl group on adenosine at position 37 (t(6)A37) in tRNAs that read codons beginning with adenine. The complex is probably involved in the transfer of the threonylcarbamoyl moiety of threonylcarbamoyl-AMP (TC-AMP) to the N6 group of A37. CGI121 acts as an allosteric effector that regulates the t(6)A activity of the complex. The EKC/KEOPS complex also promotes both telomere uncapping and telomere elongation. The complex is required for efficient recruitment of transcriptional coactivators. CGI121 is not required for tRNA modification.</text>
</comment>
<reference evidence="9" key="1">
    <citation type="journal article" date="2021" name="Open Biol.">
        <title>Shared evolutionary footprints suggest mitochondrial oxidative damage underlies multiple complex I losses in fungi.</title>
        <authorList>
            <person name="Schikora-Tamarit M.A."/>
            <person name="Marcet-Houben M."/>
            <person name="Nosek J."/>
            <person name="Gabaldon T."/>
        </authorList>
    </citation>
    <scope>NUCLEOTIDE SEQUENCE</scope>
    <source>
        <strain evidence="9">CBS6075</strain>
    </source>
</reference>
<keyword evidence="5" id="KW-0819">tRNA processing</keyword>
<keyword evidence="6 8" id="KW-0539">Nucleus</keyword>
<keyword evidence="10" id="KW-1185">Reference proteome</keyword>
<comment type="subcellular location">
    <subcellularLocation>
        <location evidence="1">Nucleus</location>
    </subcellularLocation>
</comment>
<evidence type="ECO:0000313" key="9">
    <source>
        <dbReference type="EMBL" id="KAH3666821.1"/>
    </source>
</evidence>
<organism evidence="9 10">
    <name type="scientific">Ogataea philodendri</name>
    <dbReference type="NCBI Taxonomy" id="1378263"/>
    <lineage>
        <taxon>Eukaryota</taxon>
        <taxon>Fungi</taxon>
        <taxon>Dikarya</taxon>
        <taxon>Ascomycota</taxon>
        <taxon>Saccharomycotina</taxon>
        <taxon>Pichiomycetes</taxon>
        <taxon>Pichiales</taxon>
        <taxon>Pichiaceae</taxon>
        <taxon>Ogataea</taxon>
    </lineage>
</organism>